<accession>A0A1J4TUP5</accession>
<dbReference type="Proteomes" id="UP000183120">
    <property type="component" value="Unassembled WGS sequence"/>
</dbReference>
<dbReference type="Gene3D" id="2.40.260.10">
    <property type="entry name" value="Sortase"/>
    <property type="match status" value="1"/>
</dbReference>
<keyword evidence="2" id="KW-0472">Membrane</keyword>
<dbReference type="GO" id="GO:0016787">
    <property type="term" value="F:hydrolase activity"/>
    <property type="evidence" value="ECO:0007669"/>
    <property type="project" value="UniProtKB-KW"/>
</dbReference>
<comment type="caution">
    <text evidence="3">The sequence shown here is derived from an EMBL/GenBank/DDBJ whole genome shotgun (WGS) entry which is preliminary data.</text>
</comment>
<gene>
    <name evidence="3" type="ORF">AUJ73_01490</name>
</gene>
<evidence type="ECO:0008006" key="5">
    <source>
        <dbReference type="Google" id="ProtNLM"/>
    </source>
</evidence>
<evidence type="ECO:0000313" key="4">
    <source>
        <dbReference type="Proteomes" id="UP000183120"/>
    </source>
</evidence>
<dbReference type="EMBL" id="MNUY01000022">
    <property type="protein sequence ID" value="OIO14937.1"/>
    <property type="molecule type" value="Genomic_DNA"/>
</dbReference>
<organism evidence="3 4">
    <name type="scientific">Candidatus Gottesmanbacteria bacterium CG1_02_37_22</name>
    <dbReference type="NCBI Taxonomy" id="1805209"/>
    <lineage>
        <taxon>Bacteria</taxon>
        <taxon>Candidatus Gottesmaniibacteriota</taxon>
    </lineage>
</organism>
<evidence type="ECO:0000256" key="1">
    <source>
        <dbReference type="ARBA" id="ARBA00022801"/>
    </source>
</evidence>
<dbReference type="STRING" id="1805209.AUJ73_01490"/>
<dbReference type="NCBIfam" id="TIGR01076">
    <property type="entry name" value="sortase_fam"/>
    <property type="match status" value="1"/>
</dbReference>
<dbReference type="InterPro" id="IPR023365">
    <property type="entry name" value="Sortase_dom-sf"/>
</dbReference>
<keyword evidence="2" id="KW-1133">Transmembrane helix</keyword>
<dbReference type="InterPro" id="IPR005754">
    <property type="entry name" value="Sortase"/>
</dbReference>
<dbReference type="AlphaFoldDB" id="A0A1J4TUP5"/>
<protein>
    <recommendedName>
        <fullName evidence="5">Sortase</fullName>
    </recommendedName>
</protein>
<dbReference type="SUPFAM" id="SSF63817">
    <property type="entry name" value="Sortase"/>
    <property type="match status" value="1"/>
</dbReference>
<keyword evidence="1" id="KW-0378">Hydrolase</keyword>
<reference evidence="3 4" key="1">
    <citation type="journal article" date="2016" name="Environ. Microbiol.">
        <title>Genomic resolution of a cold subsurface aquifer community provides metabolic insights for novel microbes adapted to high CO concentrations.</title>
        <authorList>
            <person name="Probst A.J."/>
            <person name="Castelle C.J."/>
            <person name="Singh A."/>
            <person name="Brown C.T."/>
            <person name="Anantharaman K."/>
            <person name="Sharon I."/>
            <person name="Hug L.A."/>
            <person name="Burstein D."/>
            <person name="Emerson J.B."/>
            <person name="Thomas B.C."/>
            <person name="Banfield J.F."/>
        </authorList>
    </citation>
    <scope>NUCLEOTIDE SEQUENCE [LARGE SCALE GENOMIC DNA]</scope>
    <source>
        <strain evidence="3">CG1_02_37_22</strain>
    </source>
</reference>
<dbReference type="Pfam" id="PF04203">
    <property type="entry name" value="Sortase"/>
    <property type="match status" value="1"/>
</dbReference>
<proteinExistence type="predicted"/>
<name>A0A1J4TUP5_9BACT</name>
<sequence length="236" mass="26707">MALYSYVKKKRSKKKIILSTFSIVVFFAGIIILSWVLYPIASFYIVDVPQFGQILSPLPDEIIKQTVKKEIAFVLGDTNVDYTKASVWFPKASNIKTALSDTTYFLSIPKLGIDKALVKIGGEDLSQSLIHFTGPIPGEDGNPVIFGHSTLKWLYNPKDYKSIFTRLPDLKNNDEIFIYVDNITYIFKVYEMQVVSPNDVAVLSQNYNSPYITLITCVPPGTYFNRLIVRGRLTNI</sequence>
<evidence type="ECO:0000313" key="3">
    <source>
        <dbReference type="EMBL" id="OIO14937.1"/>
    </source>
</evidence>
<evidence type="ECO:0000256" key="2">
    <source>
        <dbReference type="SAM" id="Phobius"/>
    </source>
</evidence>
<feature type="transmembrane region" description="Helical" evidence="2">
    <location>
        <begin position="16"/>
        <end position="38"/>
    </location>
</feature>
<keyword evidence="2" id="KW-0812">Transmembrane</keyword>